<keyword evidence="8 9" id="KW-0961">Cell wall biogenesis/degradation</keyword>
<evidence type="ECO:0000256" key="1">
    <source>
        <dbReference type="ARBA" id="ARBA00004651"/>
    </source>
</evidence>
<feature type="transmembrane region" description="Helical" evidence="8">
    <location>
        <begin position="50"/>
        <end position="77"/>
    </location>
</feature>
<evidence type="ECO:0000256" key="3">
    <source>
        <dbReference type="ARBA" id="ARBA00022692"/>
    </source>
</evidence>
<keyword evidence="2 8" id="KW-1003">Cell membrane</keyword>
<gene>
    <name evidence="8 10" type="primary">murJ</name>
    <name evidence="10" type="ORF">ICL16_35125</name>
</gene>
<keyword evidence="6 8" id="KW-1133">Transmembrane helix</keyword>
<dbReference type="PANTHER" id="PTHR43486">
    <property type="entry name" value="LIPID II FLIPPASE MURJ-RELATED"/>
    <property type="match status" value="1"/>
</dbReference>
<evidence type="ECO:0000256" key="2">
    <source>
        <dbReference type="ARBA" id="ARBA00022475"/>
    </source>
</evidence>
<dbReference type="NCBIfam" id="TIGR01695">
    <property type="entry name" value="murJ_mviN"/>
    <property type="match status" value="1"/>
</dbReference>
<feature type="transmembrane region" description="Helical" evidence="8">
    <location>
        <begin position="198"/>
        <end position="224"/>
    </location>
</feature>
<keyword evidence="8 9" id="KW-0813">Transport</keyword>
<feature type="transmembrane region" description="Helical" evidence="8">
    <location>
        <begin position="89"/>
        <end position="115"/>
    </location>
</feature>
<dbReference type="RefSeq" id="WP_190836211.1">
    <property type="nucleotide sequence ID" value="NZ_CAWPPI010000106.1"/>
</dbReference>
<evidence type="ECO:0000313" key="11">
    <source>
        <dbReference type="Proteomes" id="UP000629098"/>
    </source>
</evidence>
<comment type="subcellular location">
    <subcellularLocation>
        <location evidence="1 8">Cell membrane</location>
        <topology evidence="1 8">Multi-pass membrane protein</topology>
    </subcellularLocation>
</comment>
<dbReference type="PANTHER" id="PTHR43486:SF1">
    <property type="entry name" value="LIPID II FLIPPASE MURJ-RELATED"/>
    <property type="match status" value="1"/>
</dbReference>
<dbReference type="GO" id="GO:0015648">
    <property type="term" value="F:lipid-linked peptidoglycan transporter activity"/>
    <property type="evidence" value="ECO:0007669"/>
    <property type="project" value="UniProtKB-UniRule"/>
</dbReference>
<evidence type="ECO:0000256" key="9">
    <source>
        <dbReference type="PIRNR" id="PIRNR002869"/>
    </source>
</evidence>
<feature type="transmembrane region" description="Helical" evidence="8">
    <location>
        <begin position="401"/>
        <end position="421"/>
    </location>
</feature>
<keyword evidence="3 8" id="KW-0812">Transmembrane</keyword>
<feature type="transmembrane region" description="Helical" evidence="8">
    <location>
        <begin position="494"/>
        <end position="517"/>
    </location>
</feature>
<comment type="function">
    <text evidence="8 9">Involved in peptidoglycan biosynthesis. Transports lipid-linked peptidoglycan precursors from the inner to the outer leaflet of the cytoplasmic membrane.</text>
</comment>
<dbReference type="GO" id="GO:0009252">
    <property type="term" value="P:peptidoglycan biosynthetic process"/>
    <property type="evidence" value="ECO:0007669"/>
    <property type="project" value="UniProtKB-UniRule"/>
</dbReference>
<evidence type="ECO:0000256" key="5">
    <source>
        <dbReference type="ARBA" id="ARBA00022984"/>
    </source>
</evidence>
<dbReference type="EMBL" id="JACXAE010000106">
    <property type="protein sequence ID" value="MBD2777138.1"/>
    <property type="molecule type" value="Genomic_DNA"/>
</dbReference>
<name>A0A8J7C012_9CYAN</name>
<dbReference type="CDD" id="cd13123">
    <property type="entry name" value="MATE_MurJ_like"/>
    <property type="match status" value="1"/>
</dbReference>
<dbReference type="Proteomes" id="UP000629098">
    <property type="component" value="Unassembled WGS sequence"/>
</dbReference>
<dbReference type="HAMAP" id="MF_02078">
    <property type="entry name" value="MurJ_MviN"/>
    <property type="match status" value="1"/>
</dbReference>
<feature type="transmembrane region" description="Helical" evidence="8">
    <location>
        <begin position="330"/>
        <end position="356"/>
    </location>
</feature>
<feature type="transmembrane region" description="Helical" evidence="8">
    <location>
        <begin position="135"/>
        <end position="157"/>
    </location>
</feature>
<evidence type="ECO:0000256" key="6">
    <source>
        <dbReference type="ARBA" id="ARBA00022989"/>
    </source>
</evidence>
<feature type="transmembrane region" description="Helical" evidence="8">
    <location>
        <begin position="291"/>
        <end position="310"/>
    </location>
</feature>
<feature type="transmembrane region" description="Helical" evidence="8">
    <location>
        <begin position="12"/>
        <end position="30"/>
    </location>
</feature>
<dbReference type="PRINTS" id="PR01806">
    <property type="entry name" value="VIRFACTRMVIN"/>
</dbReference>
<feature type="transmembrane region" description="Helical" evidence="8">
    <location>
        <begin position="368"/>
        <end position="389"/>
    </location>
</feature>
<proteinExistence type="inferred from homology"/>
<dbReference type="GO" id="GO:0071555">
    <property type="term" value="P:cell wall organization"/>
    <property type="evidence" value="ECO:0007669"/>
    <property type="project" value="UniProtKB-UniRule"/>
</dbReference>
<evidence type="ECO:0000256" key="8">
    <source>
        <dbReference type="HAMAP-Rule" id="MF_02078"/>
    </source>
</evidence>
<protein>
    <recommendedName>
        <fullName evidence="8">Probable lipid II flippase MurJ</fullName>
    </recommendedName>
</protein>
<evidence type="ECO:0000256" key="7">
    <source>
        <dbReference type="ARBA" id="ARBA00023136"/>
    </source>
</evidence>
<feature type="transmembrane region" description="Helical" evidence="8">
    <location>
        <begin position="427"/>
        <end position="448"/>
    </location>
</feature>
<dbReference type="GO" id="GO:0008360">
    <property type="term" value="P:regulation of cell shape"/>
    <property type="evidence" value="ECO:0007669"/>
    <property type="project" value="UniProtKB-UniRule"/>
</dbReference>
<feature type="transmembrane region" description="Helical" evidence="8">
    <location>
        <begin position="265"/>
        <end position="285"/>
    </location>
</feature>
<keyword evidence="7 8" id="KW-0472">Membrane</keyword>
<sequence length="538" mass="57494">MTQQKPSRSLAGIAGIVAAATLISKIVGLVRQQVQAAAFGLGAAADAFNFAYTIPGFLLILLGGINGPFYSAVVSVLAKRKKEEAAPLVETITTLIGGILLIVTIFLVIFAPYIIDLFAPGLKVPEKQLIREIAIQQLQIMAPMAVFSGLIGIGFGVLNAANQFWLPSISPLFSSVTVIIGLGILYLQLGSKISTPEYAMLGGAVLAGGYLAGAVLQWIVQVIAQTKAGFGRLRLRFDFNQPGVRDVMKIMLPATFSSGMLQINLYTDLFFASLIPVTGVAAALANASLLVQTPLGIISNVILVPLLPIFSRLAAPENWQELKFRIRQGLLLSAFTMLPLGALMITLAVPIVRVVYERGAFKVTDSALVASLLVANGIGMFVYLGRDVLVRVFYALGDGETPFRISMINIFLNAVLDYFLIKPFGAPGLVLATVLVNFSSVLMLLFLLNRKLNGLPLKEWMLPILGLAAASTVAGTVSFATLKGLVWLLGPDGLLIQLLELSVAGILSLLVFGAIAASMRLPEVDAFVSRLRQRFLPK</sequence>
<comment type="pathway">
    <text evidence="8">Cell wall biogenesis; peptidoglycan biosynthesis.</text>
</comment>
<evidence type="ECO:0000313" key="10">
    <source>
        <dbReference type="EMBL" id="MBD2777138.1"/>
    </source>
</evidence>
<dbReference type="GO" id="GO:0005886">
    <property type="term" value="C:plasma membrane"/>
    <property type="evidence" value="ECO:0007669"/>
    <property type="project" value="UniProtKB-SubCell"/>
</dbReference>
<comment type="similarity">
    <text evidence="8 9">Belongs to the MurJ/MviN family.</text>
</comment>
<accession>A0A8J7C012</accession>
<dbReference type="Pfam" id="PF03023">
    <property type="entry name" value="MurJ"/>
    <property type="match status" value="1"/>
</dbReference>
<dbReference type="UniPathway" id="UPA00219"/>
<keyword evidence="4 8" id="KW-0133">Cell shape</keyword>
<dbReference type="AlphaFoldDB" id="A0A8J7C012"/>
<keyword evidence="11" id="KW-1185">Reference proteome</keyword>
<organism evidence="10 11">
    <name type="scientific">Iningainema tapete BLCC-T55</name>
    <dbReference type="NCBI Taxonomy" id="2748662"/>
    <lineage>
        <taxon>Bacteria</taxon>
        <taxon>Bacillati</taxon>
        <taxon>Cyanobacteriota</taxon>
        <taxon>Cyanophyceae</taxon>
        <taxon>Nostocales</taxon>
        <taxon>Scytonemataceae</taxon>
        <taxon>Iningainema tapete</taxon>
    </lineage>
</organism>
<dbReference type="PIRSF" id="PIRSF002869">
    <property type="entry name" value="MviN"/>
    <property type="match status" value="1"/>
</dbReference>
<reference evidence="10" key="1">
    <citation type="submission" date="2020-09" db="EMBL/GenBank/DDBJ databases">
        <title>Iningainema tapete sp. nov. (Scytonemataceae, Cyanobacteria) from greenhouses in central Florida (USA) produces two types of nodularin with biosynthetic potential for microcystin-LR and anabaenopeptins.</title>
        <authorList>
            <person name="Berthold D.E."/>
            <person name="Lefler F.W."/>
            <person name="Huang I.-S."/>
            <person name="Abdulla H."/>
            <person name="Zimba P.V."/>
            <person name="Laughinghouse H.D. IV."/>
        </authorList>
    </citation>
    <scope>NUCLEOTIDE SEQUENCE</scope>
    <source>
        <strain evidence="10">BLCCT55</strain>
    </source>
</reference>
<feature type="transmembrane region" description="Helical" evidence="8">
    <location>
        <begin position="460"/>
        <end position="482"/>
    </location>
</feature>
<evidence type="ECO:0000256" key="4">
    <source>
        <dbReference type="ARBA" id="ARBA00022960"/>
    </source>
</evidence>
<keyword evidence="5 8" id="KW-0573">Peptidoglycan synthesis</keyword>
<dbReference type="InterPro" id="IPR004268">
    <property type="entry name" value="MurJ"/>
</dbReference>
<feature type="transmembrane region" description="Helical" evidence="8">
    <location>
        <begin position="164"/>
        <end position="186"/>
    </location>
</feature>
<comment type="caution">
    <text evidence="10">The sequence shown here is derived from an EMBL/GenBank/DDBJ whole genome shotgun (WGS) entry which is preliminary data.</text>
</comment>